<evidence type="ECO:0000256" key="1">
    <source>
        <dbReference type="ARBA" id="ARBA00006611"/>
    </source>
</evidence>
<dbReference type="OrthoDB" id="9810761at2"/>
<dbReference type="Gene3D" id="3.40.50.300">
    <property type="entry name" value="P-loop containing nucleotide triphosphate hydrolases"/>
    <property type="match status" value="1"/>
</dbReference>
<feature type="compositionally biased region" description="Basic and acidic residues" evidence="2">
    <location>
        <begin position="36"/>
        <end position="54"/>
    </location>
</feature>
<comment type="similarity">
    <text evidence="1">Belongs to the GSP E family.</text>
</comment>
<dbReference type="PATRIC" id="fig|391937.3.peg.1701"/>
<dbReference type="FunFam" id="3.30.450.380:FF:000003">
    <property type="entry name" value="Pilus assembly protein CpaF"/>
    <property type="match status" value="1"/>
</dbReference>
<dbReference type="PANTHER" id="PTHR30486:SF15">
    <property type="entry name" value="TYPE II_IV SECRETION SYSTEM ATPASE"/>
    <property type="match status" value="1"/>
</dbReference>
<keyword evidence="4" id="KW-0808">Transferase</keyword>
<protein>
    <submittedName>
        <fullName evidence="4">Secretory protein kinase, cpaF</fullName>
    </submittedName>
</protein>
<dbReference type="GO" id="GO:0016887">
    <property type="term" value="F:ATP hydrolysis activity"/>
    <property type="evidence" value="ECO:0007669"/>
    <property type="project" value="InterPro"/>
</dbReference>
<evidence type="ECO:0000259" key="3">
    <source>
        <dbReference type="Pfam" id="PF00437"/>
    </source>
</evidence>
<dbReference type="CDD" id="cd01130">
    <property type="entry name" value="VirB11-like_ATPase"/>
    <property type="match status" value="1"/>
</dbReference>
<dbReference type="FunFam" id="3.40.50.300:FF:000521">
    <property type="entry name" value="Type II secretion system protein E"/>
    <property type="match status" value="1"/>
</dbReference>
<name>K2N5K0_9HYPH</name>
<dbReference type="InterPro" id="IPR050921">
    <property type="entry name" value="T4SS_GSP_E_ATPase"/>
</dbReference>
<feature type="domain" description="Bacterial type II secretion system protein E" evidence="3">
    <location>
        <begin position="154"/>
        <end position="427"/>
    </location>
</feature>
<reference evidence="4 5" key="1">
    <citation type="journal article" date="2012" name="J. Bacteriol.">
        <title>Genome Sequence of Nitratireductor pacificus Type Strain pht-3B.</title>
        <authorList>
            <person name="Lai Q."/>
            <person name="Li G."/>
            <person name="Shao Z."/>
        </authorList>
    </citation>
    <scope>NUCLEOTIDE SEQUENCE [LARGE SCALE GENOMIC DNA]</scope>
    <source>
        <strain evidence="5">pht-3B</strain>
    </source>
</reference>
<dbReference type="InterPro" id="IPR027417">
    <property type="entry name" value="P-loop_NTPase"/>
</dbReference>
<dbReference type="Gene3D" id="3.30.450.380">
    <property type="match status" value="1"/>
</dbReference>
<organism evidence="4 5">
    <name type="scientific">Nitratireductor pacificus pht-3B</name>
    <dbReference type="NCBI Taxonomy" id="391937"/>
    <lineage>
        <taxon>Bacteria</taxon>
        <taxon>Pseudomonadati</taxon>
        <taxon>Pseudomonadota</taxon>
        <taxon>Alphaproteobacteria</taxon>
        <taxon>Hyphomicrobiales</taxon>
        <taxon>Phyllobacteriaceae</taxon>
        <taxon>Nitratireductor</taxon>
    </lineage>
</organism>
<evidence type="ECO:0000256" key="2">
    <source>
        <dbReference type="SAM" id="MobiDB-lite"/>
    </source>
</evidence>
<accession>K2N5K0</accession>
<keyword evidence="5" id="KW-1185">Reference proteome</keyword>
<dbReference type="AlphaFoldDB" id="K2N5K0"/>
<proteinExistence type="inferred from homology"/>
<gene>
    <name evidence="4" type="ORF">NA2_08274</name>
</gene>
<comment type="caution">
    <text evidence="4">The sequence shown here is derived from an EMBL/GenBank/DDBJ whole genome shotgun (WGS) entry which is preliminary data.</text>
</comment>
<dbReference type="PANTHER" id="PTHR30486">
    <property type="entry name" value="TWITCHING MOTILITY PROTEIN PILT"/>
    <property type="match status" value="1"/>
</dbReference>
<dbReference type="SUPFAM" id="SSF52540">
    <property type="entry name" value="P-loop containing nucleoside triphosphate hydrolases"/>
    <property type="match status" value="1"/>
</dbReference>
<dbReference type="RefSeq" id="WP_008596147.1">
    <property type="nucleotide sequence ID" value="NZ_AMRM01000007.1"/>
</dbReference>
<evidence type="ECO:0000313" key="4">
    <source>
        <dbReference type="EMBL" id="EKF19473.1"/>
    </source>
</evidence>
<dbReference type="Pfam" id="PF00437">
    <property type="entry name" value="T2SSE"/>
    <property type="match status" value="1"/>
</dbReference>
<evidence type="ECO:0000313" key="5">
    <source>
        <dbReference type="Proteomes" id="UP000006786"/>
    </source>
</evidence>
<dbReference type="InterPro" id="IPR001482">
    <property type="entry name" value="T2SS/T4SS_dom"/>
</dbReference>
<dbReference type="Proteomes" id="UP000006786">
    <property type="component" value="Unassembled WGS sequence"/>
</dbReference>
<dbReference type="STRING" id="391937.NA2_08274"/>
<dbReference type="eggNOG" id="COG4962">
    <property type="taxonomic scope" value="Bacteria"/>
</dbReference>
<dbReference type="EMBL" id="AMRM01000007">
    <property type="protein sequence ID" value="EKF19473.1"/>
    <property type="molecule type" value="Genomic_DNA"/>
</dbReference>
<feature type="compositionally biased region" description="Pro residues" evidence="2">
    <location>
        <begin position="57"/>
        <end position="70"/>
    </location>
</feature>
<feature type="region of interest" description="Disordered" evidence="2">
    <location>
        <begin position="1"/>
        <end position="87"/>
    </location>
</feature>
<sequence>MFGKRGNSSGHPATPHTQVSRAFEGAGTDLLTPERPAPERSAPERPATEEHAERPAAPAPQPRVEPPKPMAQPAARPSGTTRVRSESYYDTKSQVFSALIETIDLSQLASLDPDSAREEIRDIVNDIIAIKNFAMSISEQEELLEDICNDVLGYGPLEPLLARDDIADIMVNGAQRVYIEVDGKVEQTNVRFRDNQQLLNICQRIVSQVGRRVDESSPICDARLPDGSRVNVIAPPLSIDGASLTIRKFKKDKLTLDQLVRFGAISPEGAEVLKIIGRVRCNVLISGGTGSGKTTLLNCLTSFIDKDERIITCEDSAELQLQQPHVVRLETRPPNLEGEGEVTMRDLVRNCLRMRPERIIVGEVRGAEVFDLLSAMNTGHDGSMGTIHSNSPRECLNRIESMVAMGGFSLPQRTVREIIVGSVDVIIQASRLRDGSRRITHVTEVIGMEGDVIITQDLILYDMKGEDANGRILGEHVSTGIGRPHFWDRARYYGEERRLATALEAIEKKAD</sequence>
<dbReference type="GO" id="GO:0016301">
    <property type="term" value="F:kinase activity"/>
    <property type="evidence" value="ECO:0007669"/>
    <property type="project" value="UniProtKB-KW"/>
</dbReference>
<keyword evidence="4" id="KW-0418">Kinase</keyword>
<feature type="compositionally biased region" description="Polar residues" evidence="2">
    <location>
        <begin position="1"/>
        <end position="20"/>
    </location>
</feature>